<proteinExistence type="predicted"/>
<accession>A0A0F9BQP5</accession>
<evidence type="ECO:0000313" key="1">
    <source>
        <dbReference type="EMBL" id="KKL24194.1"/>
    </source>
</evidence>
<sequence length="331" mass="37295">LISNQNQKWGTEFKELKLELKELSTNIIDRITPEIAPLISLEISKIFSLVETEDSRLRISNLMINCPDCDHVFSGYFNSLNFCPNCHLSSFYPADLTYKDFKLHLSEISDTNINKISLDIAPKVATGLIDTTASLERIDHSVSSNIKCPECNHEFLDFDYLYTHHCPNCNNIFSLYKENYIILDDTHGSVIRLDGSTIQWNDINSPILGFDDISGSTIQWNGINSPILKFDDISGSVIKWGDINGSILKLNDISGSVIQLGDINGLTMRLDGIHGSVIKLYDTPLKLDGVQLSNSAKIICPECNHEFQGFRNLLNTCPDCNHFFYSKEVFD</sequence>
<feature type="non-terminal residue" evidence="1">
    <location>
        <position position="1"/>
    </location>
</feature>
<name>A0A0F9BQP5_9ZZZZ</name>
<gene>
    <name evidence="1" type="ORF">LCGC14_2417750</name>
</gene>
<comment type="caution">
    <text evidence="1">The sequence shown here is derived from an EMBL/GenBank/DDBJ whole genome shotgun (WGS) entry which is preliminary data.</text>
</comment>
<reference evidence="1" key="1">
    <citation type="journal article" date="2015" name="Nature">
        <title>Complex archaea that bridge the gap between prokaryotes and eukaryotes.</title>
        <authorList>
            <person name="Spang A."/>
            <person name="Saw J.H."/>
            <person name="Jorgensen S.L."/>
            <person name="Zaremba-Niedzwiedzka K."/>
            <person name="Martijn J."/>
            <person name="Lind A.E."/>
            <person name="van Eijk R."/>
            <person name="Schleper C."/>
            <person name="Guy L."/>
            <person name="Ettema T.J."/>
        </authorList>
    </citation>
    <scope>NUCLEOTIDE SEQUENCE</scope>
</reference>
<protein>
    <submittedName>
        <fullName evidence="1">Uncharacterized protein</fullName>
    </submittedName>
</protein>
<dbReference type="AlphaFoldDB" id="A0A0F9BQP5"/>
<dbReference type="EMBL" id="LAZR01036685">
    <property type="protein sequence ID" value="KKL24194.1"/>
    <property type="molecule type" value="Genomic_DNA"/>
</dbReference>
<organism evidence="1">
    <name type="scientific">marine sediment metagenome</name>
    <dbReference type="NCBI Taxonomy" id="412755"/>
    <lineage>
        <taxon>unclassified sequences</taxon>
        <taxon>metagenomes</taxon>
        <taxon>ecological metagenomes</taxon>
    </lineage>
</organism>